<reference evidence="2" key="1">
    <citation type="submission" date="2022-11" db="EMBL/GenBank/DDBJ databases">
        <authorList>
            <person name="Kikuchi T."/>
        </authorList>
    </citation>
    <scope>NUCLEOTIDE SEQUENCE</scope>
    <source>
        <strain evidence="2">PS1010</strain>
    </source>
</reference>
<comment type="caution">
    <text evidence="2">The sequence shown here is derived from an EMBL/GenBank/DDBJ whole genome shotgun (WGS) entry which is preliminary data.</text>
</comment>
<evidence type="ECO:0000313" key="2">
    <source>
        <dbReference type="EMBL" id="CAI5441002.1"/>
    </source>
</evidence>
<name>A0A9P1I7N3_9PELO</name>
<dbReference type="AlphaFoldDB" id="A0A9P1I7N3"/>
<dbReference type="Proteomes" id="UP001152747">
    <property type="component" value="Unassembled WGS sequence"/>
</dbReference>
<evidence type="ECO:0000313" key="3">
    <source>
        <dbReference type="Proteomes" id="UP001152747"/>
    </source>
</evidence>
<proteinExistence type="predicted"/>
<protein>
    <submittedName>
        <fullName evidence="2">Uncharacterized protein</fullName>
    </submittedName>
</protein>
<evidence type="ECO:0000256" key="1">
    <source>
        <dbReference type="SAM" id="MobiDB-lite"/>
    </source>
</evidence>
<feature type="compositionally biased region" description="Basic and acidic residues" evidence="1">
    <location>
        <begin position="110"/>
        <end position="132"/>
    </location>
</feature>
<keyword evidence="3" id="KW-1185">Reference proteome</keyword>
<organism evidence="2 3">
    <name type="scientific">Caenorhabditis angaria</name>
    <dbReference type="NCBI Taxonomy" id="860376"/>
    <lineage>
        <taxon>Eukaryota</taxon>
        <taxon>Metazoa</taxon>
        <taxon>Ecdysozoa</taxon>
        <taxon>Nematoda</taxon>
        <taxon>Chromadorea</taxon>
        <taxon>Rhabditida</taxon>
        <taxon>Rhabditina</taxon>
        <taxon>Rhabditomorpha</taxon>
        <taxon>Rhabditoidea</taxon>
        <taxon>Rhabditidae</taxon>
        <taxon>Peloderinae</taxon>
        <taxon>Caenorhabditis</taxon>
    </lineage>
</organism>
<accession>A0A9P1I7N3</accession>
<dbReference type="EMBL" id="CANHGI010000002">
    <property type="protein sequence ID" value="CAI5441002.1"/>
    <property type="molecule type" value="Genomic_DNA"/>
</dbReference>
<feature type="region of interest" description="Disordered" evidence="1">
    <location>
        <begin position="106"/>
        <end position="132"/>
    </location>
</feature>
<gene>
    <name evidence="2" type="ORF">CAMP_LOCUS3639</name>
</gene>
<sequence>MDDMPELGRELVLNKATLSYKGQAITSFRRAKNPQSMNDGKKKDETCEIDSLFSTPKTSKSLKTSKKLIFIKKPRTTVGLTFSTPTPTNSDIIDCNESNVRQIYATNSLGDDKTGAGRDDLAKNRINKENVS</sequence>